<name>A0ABN7SCU5_OIKDI</name>
<accession>A0ABN7SCU5</accession>
<evidence type="ECO:0000256" key="1">
    <source>
        <dbReference type="ARBA" id="ARBA00022737"/>
    </source>
</evidence>
<evidence type="ECO:0000313" key="4">
    <source>
        <dbReference type="EMBL" id="CAG5097886.1"/>
    </source>
</evidence>
<dbReference type="InterPro" id="IPR002048">
    <property type="entry name" value="EF_hand_dom"/>
</dbReference>
<dbReference type="Proteomes" id="UP001158576">
    <property type="component" value="Chromosome XSR"/>
</dbReference>
<keyword evidence="1" id="KW-0677">Repeat</keyword>
<dbReference type="InterPro" id="IPR011992">
    <property type="entry name" value="EF-hand-dom_pair"/>
</dbReference>
<dbReference type="PROSITE" id="PS50222">
    <property type="entry name" value="EF_HAND_2"/>
    <property type="match status" value="3"/>
</dbReference>
<feature type="domain" description="EF-hand" evidence="3">
    <location>
        <begin position="42"/>
        <end position="77"/>
    </location>
</feature>
<keyword evidence="2" id="KW-0106">Calcium</keyword>
<dbReference type="EMBL" id="OU015569">
    <property type="protein sequence ID" value="CAG5097886.1"/>
    <property type="molecule type" value="Genomic_DNA"/>
</dbReference>
<feature type="domain" description="EF-hand" evidence="3">
    <location>
        <begin position="6"/>
        <end position="41"/>
    </location>
</feature>
<organism evidence="4 5">
    <name type="scientific">Oikopleura dioica</name>
    <name type="common">Tunicate</name>
    <dbReference type="NCBI Taxonomy" id="34765"/>
    <lineage>
        <taxon>Eukaryota</taxon>
        <taxon>Metazoa</taxon>
        <taxon>Chordata</taxon>
        <taxon>Tunicata</taxon>
        <taxon>Appendicularia</taxon>
        <taxon>Copelata</taxon>
        <taxon>Oikopleuridae</taxon>
        <taxon>Oikopleura</taxon>
    </lineage>
</organism>
<sequence length="128" mass="14828">MNLSSLEGSELRPVFDVFDKNKDNSIDVAELSLVMKELGYKTTKRECEKLIKIVDLNHNGKVEFNEFKKMMSLKLMRQTKEEEMRQKFRTFDRNGDGLISKEEVKQVMEIIGEPMTDAEVDELVSSCT</sequence>
<proteinExistence type="predicted"/>
<gene>
    <name evidence="4" type="ORF">OKIOD_LOCUS6833</name>
</gene>
<evidence type="ECO:0000313" key="5">
    <source>
        <dbReference type="Proteomes" id="UP001158576"/>
    </source>
</evidence>
<dbReference type="SUPFAM" id="SSF47473">
    <property type="entry name" value="EF-hand"/>
    <property type="match status" value="1"/>
</dbReference>
<evidence type="ECO:0000256" key="2">
    <source>
        <dbReference type="ARBA" id="ARBA00022837"/>
    </source>
</evidence>
<dbReference type="PANTHER" id="PTHR23048">
    <property type="entry name" value="MYOSIN LIGHT CHAIN 1, 3"/>
    <property type="match status" value="1"/>
</dbReference>
<dbReference type="PANTHER" id="PTHR23048:SF0">
    <property type="entry name" value="CALMODULIN LIKE 3"/>
    <property type="match status" value="1"/>
</dbReference>
<dbReference type="InterPro" id="IPR050230">
    <property type="entry name" value="CALM/Myosin/TropC-like"/>
</dbReference>
<dbReference type="PROSITE" id="PS00018">
    <property type="entry name" value="EF_HAND_1"/>
    <property type="match status" value="3"/>
</dbReference>
<dbReference type="Gene3D" id="1.10.238.10">
    <property type="entry name" value="EF-hand"/>
    <property type="match status" value="2"/>
</dbReference>
<dbReference type="InterPro" id="IPR018247">
    <property type="entry name" value="EF_Hand_1_Ca_BS"/>
</dbReference>
<keyword evidence="5" id="KW-1185">Reference proteome</keyword>
<evidence type="ECO:0000259" key="3">
    <source>
        <dbReference type="PROSITE" id="PS50222"/>
    </source>
</evidence>
<dbReference type="CDD" id="cd00051">
    <property type="entry name" value="EFh"/>
    <property type="match status" value="2"/>
</dbReference>
<feature type="domain" description="EF-hand" evidence="3">
    <location>
        <begin position="79"/>
        <end position="114"/>
    </location>
</feature>
<dbReference type="Pfam" id="PF13499">
    <property type="entry name" value="EF-hand_7"/>
    <property type="match status" value="2"/>
</dbReference>
<dbReference type="SMART" id="SM00054">
    <property type="entry name" value="EFh"/>
    <property type="match status" value="3"/>
</dbReference>
<protein>
    <submittedName>
        <fullName evidence="4">Oidioi.mRNA.OKI2018_I69.XSR.g15275.t1.cds</fullName>
    </submittedName>
</protein>
<reference evidence="4 5" key="1">
    <citation type="submission" date="2021-04" db="EMBL/GenBank/DDBJ databases">
        <authorList>
            <person name="Bliznina A."/>
        </authorList>
    </citation>
    <scope>NUCLEOTIDE SEQUENCE [LARGE SCALE GENOMIC DNA]</scope>
</reference>